<evidence type="ECO:0000256" key="2">
    <source>
        <dbReference type="ARBA" id="ARBA00022576"/>
    </source>
</evidence>
<dbReference type="Gene3D" id="3.40.640.10">
    <property type="entry name" value="Type I PLP-dependent aspartate aminotransferase-like (Major domain)"/>
    <property type="match status" value="1"/>
</dbReference>
<comment type="caution">
    <text evidence="8">The sequence shown here is derived from an EMBL/GenBank/DDBJ whole genome shotgun (WGS) entry which is preliminary data.</text>
</comment>
<dbReference type="InterPro" id="IPR050106">
    <property type="entry name" value="HistidinolP_aminotransfase"/>
</dbReference>
<dbReference type="InterPro" id="IPR006311">
    <property type="entry name" value="TAT_signal"/>
</dbReference>
<gene>
    <name evidence="8" type="ORF">ABDJ38_14160</name>
</gene>
<comment type="pathway">
    <text evidence="5">Amino-acid biosynthesis.</text>
</comment>
<dbReference type="InterPro" id="IPR004839">
    <property type="entry name" value="Aminotransferase_I/II_large"/>
</dbReference>
<dbReference type="RefSeq" id="WP_346785781.1">
    <property type="nucleotide sequence ID" value="NZ_JBDLBR010000005.1"/>
</dbReference>
<accession>A0ABV0D059</accession>
<dbReference type="CDD" id="cd00609">
    <property type="entry name" value="AAT_like"/>
    <property type="match status" value="1"/>
</dbReference>
<dbReference type="Gene3D" id="3.90.1150.10">
    <property type="entry name" value="Aspartate Aminotransferase, domain 1"/>
    <property type="match status" value="1"/>
</dbReference>
<evidence type="ECO:0000256" key="3">
    <source>
        <dbReference type="ARBA" id="ARBA00022679"/>
    </source>
</evidence>
<evidence type="ECO:0000313" key="8">
    <source>
        <dbReference type="EMBL" id="MEN7538322.1"/>
    </source>
</evidence>
<evidence type="ECO:0000256" key="5">
    <source>
        <dbReference type="ARBA" id="ARBA00029440"/>
    </source>
</evidence>
<dbReference type="PROSITE" id="PS51318">
    <property type="entry name" value="TAT"/>
    <property type="match status" value="1"/>
</dbReference>
<name>A0ABV0D059_9SPHN</name>
<keyword evidence="2 8" id="KW-0032">Aminotransferase</keyword>
<dbReference type="GO" id="GO:0004400">
    <property type="term" value="F:histidinol-phosphate transaminase activity"/>
    <property type="evidence" value="ECO:0007669"/>
    <property type="project" value="UniProtKB-EC"/>
</dbReference>
<dbReference type="PANTHER" id="PTHR43643">
    <property type="entry name" value="HISTIDINOL-PHOSPHATE AMINOTRANSFERASE 2"/>
    <property type="match status" value="1"/>
</dbReference>
<protein>
    <submittedName>
        <fullName evidence="8">Histidinol-phosphate transaminase</fullName>
        <ecNumber evidence="8">2.6.1.9</ecNumber>
    </submittedName>
</protein>
<dbReference type="PANTHER" id="PTHR43643:SF3">
    <property type="entry name" value="HISTIDINOL-PHOSPHATE AMINOTRANSFERASE"/>
    <property type="match status" value="1"/>
</dbReference>
<dbReference type="EMBL" id="JBDLBR010000005">
    <property type="protein sequence ID" value="MEN7538322.1"/>
    <property type="molecule type" value="Genomic_DNA"/>
</dbReference>
<feature type="chain" id="PRO_5046474362" evidence="6">
    <location>
        <begin position="27"/>
        <end position="375"/>
    </location>
</feature>
<feature type="domain" description="Aminotransferase class I/classII large" evidence="7">
    <location>
        <begin position="47"/>
        <end position="341"/>
    </location>
</feature>
<dbReference type="InterPro" id="IPR015421">
    <property type="entry name" value="PyrdxlP-dep_Trfase_major"/>
</dbReference>
<dbReference type="EC" id="2.6.1.9" evidence="8"/>
<dbReference type="SUPFAM" id="SSF53383">
    <property type="entry name" value="PLP-dependent transferases"/>
    <property type="match status" value="1"/>
</dbReference>
<evidence type="ECO:0000256" key="1">
    <source>
        <dbReference type="ARBA" id="ARBA00007970"/>
    </source>
</evidence>
<evidence type="ECO:0000259" key="7">
    <source>
        <dbReference type="Pfam" id="PF00155"/>
    </source>
</evidence>
<evidence type="ECO:0000256" key="4">
    <source>
        <dbReference type="ARBA" id="ARBA00022898"/>
    </source>
</evidence>
<organism evidence="8 9">
    <name type="scientific">Aurantiacibacter flavus</name>
    <dbReference type="NCBI Taxonomy" id="3145232"/>
    <lineage>
        <taxon>Bacteria</taxon>
        <taxon>Pseudomonadati</taxon>
        <taxon>Pseudomonadota</taxon>
        <taxon>Alphaproteobacteria</taxon>
        <taxon>Sphingomonadales</taxon>
        <taxon>Erythrobacteraceae</taxon>
        <taxon>Aurantiacibacter</taxon>
    </lineage>
</organism>
<sequence length="375" mass="39265">MHASRRGFLAGSAALTGLAGAAPAQAVLPMSAAGVVSHFGPKPDTALLARNENPYGPAPSALAAITDTSVKGCYYADGGVSYITDMIAERHGVNPKQVVMGSGSTELLCAIALAWGSTGKIVCPGLFWDTTVKYGEKKGATATRIALTPDMQVDVAGIAAAFGDDVSLVQICNPNNPTGMVVPQPELRALAAQVTPHATLLIDEAYNELTDDPEGNSVIDLVREGHDVIVCRTFSKIYGMAGMRVGYAITSEANAERISGYLMSFGGNVSGLAAAIASYDDFGFLERSKAMILEGREMILDAVAKAGLTALPSQTNFVFVEVPDAEKVRAAMAERGILIRGAYGEWTQYSRVSTGLLPDVQRYGAALPEVIDSLA</sequence>
<reference evidence="8 9" key="1">
    <citation type="submission" date="2024-05" db="EMBL/GenBank/DDBJ databases">
        <authorList>
            <person name="Park S."/>
        </authorList>
    </citation>
    <scope>NUCLEOTIDE SEQUENCE [LARGE SCALE GENOMIC DNA]</scope>
    <source>
        <strain evidence="8 9">DGU5</strain>
    </source>
</reference>
<keyword evidence="9" id="KW-1185">Reference proteome</keyword>
<keyword evidence="6" id="KW-0732">Signal</keyword>
<dbReference type="Pfam" id="PF00155">
    <property type="entry name" value="Aminotran_1_2"/>
    <property type="match status" value="1"/>
</dbReference>
<dbReference type="Proteomes" id="UP001484535">
    <property type="component" value="Unassembled WGS sequence"/>
</dbReference>
<feature type="signal peptide" evidence="6">
    <location>
        <begin position="1"/>
        <end position="26"/>
    </location>
</feature>
<keyword evidence="3 8" id="KW-0808">Transferase</keyword>
<keyword evidence="4" id="KW-0663">Pyridoxal phosphate</keyword>
<evidence type="ECO:0000256" key="6">
    <source>
        <dbReference type="SAM" id="SignalP"/>
    </source>
</evidence>
<proteinExistence type="inferred from homology"/>
<dbReference type="InterPro" id="IPR015422">
    <property type="entry name" value="PyrdxlP-dep_Trfase_small"/>
</dbReference>
<comment type="similarity">
    <text evidence="1">Belongs to the class-II pyridoxal-phosphate-dependent aminotransferase family. Histidinol-phosphate aminotransferase subfamily.</text>
</comment>
<evidence type="ECO:0000313" key="9">
    <source>
        <dbReference type="Proteomes" id="UP001484535"/>
    </source>
</evidence>
<dbReference type="InterPro" id="IPR015424">
    <property type="entry name" value="PyrdxlP-dep_Trfase"/>
</dbReference>